<dbReference type="EMBL" id="DPPF01000091">
    <property type="protein sequence ID" value="HCW92956.1"/>
    <property type="molecule type" value="Genomic_DNA"/>
</dbReference>
<dbReference type="PROSITE" id="PS50206">
    <property type="entry name" value="RHODANESE_3"/>
    <property type="match status" value="1"/>
</dbReference>
<dbReference type="Pfam" id="PF07992">
    <property type="entry name" value="Pyr_redox_2"/>
    <property type="match status" value="1"/>
</dbReference>
<evidence type="ECO:0000313" key="9">
    <source>
        <dbReference type="Proteomes" id="UP000262325"/>
    </source>
</evidence>
<evidence type="ECO:0000256" key="3">
    <source>
        <dbReference type="ARBA" id="ARBA00022630"/>
    </source>
</evidence>
<dbReference type="PANTHER" id="PTHR43429">
    <property type="entry name" value="PYRIDINE NUCLEOTIDE-DISULFIDE OXIDOREDUCTASE DOMAIN-CONTAINING"/>
    <property type="match status" value="1"/>
</dbReference>
<keyword evidence="3" id="KW-0285">Flavoprotein</keyword>
<dbReference type="PRINTS" id="PR00368">
    <property type="entry name" value="FADPNR"/>
</dbReference>
<sequence>MTNKIVVVGGVAAGATAAAKARRTDENAEITLIEKGEYITYANCGIPYHLGGVIPQRDKLLLHTPESFGQRFNVKVLVNTEAVQIDTARKQIKTLSHGKPDYIDYDRLILANGAEPVLPPVKGLNESDFFMLRTVTQMDNIIENIKAYNPNKAVIIGGGYIGVETAEALKNCNLDVTVIEALPYILPGFEPETALKIFETMKTSGINIVSERKATECIKNDNKQLIKLDDGTEIETDLLIISTGVKPDTKLAETAGIEIGALGGIIVNEKMETSIQDIYAAGDMVEKKNIITGKNCLLPLAVPANKEGRTAGCNAAGGDLKFSGVIGTSVVSFRDACVARTGLTYEEAKRHGFKPDYIYVENSDHAEYYPNPKFIFLKLIFDKDSGKILGASASGTEGVTRRIDIISTAIYAGLKVTDLEQLEFCYSPPHGAAKDIVNISGYVASNELSGIGYGITPQQFLATYKNKNERMHILDVRTPAEYRQYHHEKAENIPLKNLRESLKNLDKTRVIYVYCAVGFRGYIAVKILRFYGFEAYNILGGLEALKRFKKL</sequence>
<dbReference type="InterPro" id="IPR016156">
    <property type="entry name" value="FAD/NAD-linked_Rdtase_dimer_sf"/>
</dbReference>
<dbReference type="AlphaFoldDB" id="A0A3D5QAV3"/>
<evidence type="ECO:0000256" key="5">
    <source>
        <dbReference type="ARBA" id="ARBA00023002"/>
    </source>
</evidence>
<gene>
    <name evidence="8" type="ORF">DHM44_04665</name>
</gene>
<dbReference type="Gene3D" id="3.40.250.10">
    <property type="entry name" value="Rhodanese-like domain"/>
    <property type="match status" value="1"/>
</dbReference>
<keyword evidence="5" id="KW-0560">Oxidoreductase</keyword>
<evidence type="ECO:0000313" key="8">
    <source>
        <dbReference type="EMBL" id="HCW92956.1"/>
    </source>
</evidence>
<evidence type="ECO:0000256" key="6">
    <source>
        <dbReference type="ARBA" id="ARBA00023284"/>
    </source>
</evidence>
<organism evidence="8 9">
    <name type="scientific">Flexistipes sinusarabici</name>
    <dbReference type="NCBI Taxonomy" id="2352"/>
    <lineage>
        <taxon>Bacteria</taxon>
        <taxon>Pseudomonadati</taxon>
        <taxon>Deferribacterota</taxon>
        <taxon>Deferribacteres</taxon>
        <taxon>Deferribacterales</taxon>
        <taxon>Flexistipitaceae</taxon>
        <taxon>Flexistipes</taxon>
    </lineage>
</organism>
<evidence type="ECO:0000259" key="7">
    <source>
        <dbReference type="PROSITE" id="PS50206"/>
    </source>
</evidence>
<comment type="similarity">
    <text evidence="2">Belongs to the class-III pyridine nucleotide-disulfide oxidoreductase family.</text>
</comment>
<evidence type="ECO:0000256" key="1">
    <source>
        <dbReference type="ARBA" id="ARBA00001974"/>
    </source>
</evidence>
<dbReference type="SMART" id="SM00450">
    <property type="entry name" value="RHOD"/>
    <property type="match status" value="1"/>
</dbReference>
<dbReference type="InterPro" id="IPR004099">
    <property type="entry name" value="Pyr_nucl-diS_OxRdtase_dimer"/>
</dbReference>
<evidence type="ECO:0000256" key="4">
    <source>
        <dbReference type="ARBA" id="ARBA00022827"/>
    </source>
</evidence>
<comment type="cofactor">
    <cofactor evidence="1">
        <name>FAD</name>
        <dbReference type="ChEBI" id="CHEBI:57692"/>
    </cofactor>
</comment>
<dbReference type="PRINTS" id="PR00411">
    <property type="entry name" value="PNDRDTASEI"/>
</dbReference>
<feature type="domain" description="Rhodanese" evidence="7">
    <location>
        <begin position="467"/>
        <end position="550"/>
    </location>
</feature>
<dbReference type="Proteomes" id="UP000262325">
    <property type="component" value="Unassembled WGS sequence"/>
</dbReference>
<name>A0A3D5QAV3_FLESI</name>
<dbReference type="Gene3D" id="3.50.50.60">
    <property type="entry name" value="FAD/NAD(P)-binding domain"/>
    <property type="match status" value="2"/>
</dbReference>
<dbReference type="PANTHER" id="PTHR43429:SF1">
    <property type="entry name" value="NAD(P)H SULFUR OXIDOREDUCTASE (COA-DEPENDENT)"/>
    <property type="match status" value="1"/>
</dbReference>
<dbReference type="InterPro" id="IPR023753">
    <property type="entry name" value="FAD/NAD-binding_dom"/>
</dbReference>
<dbReference type="Pfam" id="PF02852">
    <property type="entry name" value="Pyr_redox_dim"/>
    <property type="match status" value="1"/>
</dbReference>
<dbReference type="InterPro" id="IPR001763">
    <property type="entry name" value="Rhodanese-like_dom"/>
</dbReference>
<reference evidence="8 9" key="1">
    <citation type="journal article" date="2018" name="Nat. Biotechnol.">
        <title>A standardized bacterial taxonomy based on genome phylogeny substantially revises the tree of life.</title>
        <authorList>
            <person name="Parks D.H."/>
            <person name="Chuvochina M."/>
            <person name="Waite D.W."/>
            <person name="Rinke C."/>
            <person name="Skarshewski A."/>
            <person name="Chaumeil P.A."/>
            <person name="Hugenholtz P."/>
        </authorList>
    </citation>
    <scope>NUCLEOTIDE SEQUENCE [LARGE SCALE GENOMIC DNA]</scope>
    <source>
        <strain evidence="8">UBA8672</strain>
    </source>
</reference>
<accession>A0A3D5QAV3</accession>
<protein>
    <submittedName>
        <fullName evidence="8">Pyridine nucleotide-disulfide oxidoreductase</fullName>
    </submittedName>
</protein>
<dbReference type="InterPro" id="IPR050260">
    <property type="entry name" value="FAD-bd_OxRdtase"/>
</dbReference>
<evidence type="ECO:0000256" key="2">
    <source>
        <dbReference type="ARBA" id="ARBA00009130"/>
    </source>
</evidence>
<dbReference type="Pfam" id="PF00581">
    <property type="entry name" value="Rhodanese"/>
    <property type="match status" value="1"/>
</dbReference>
<dbReference type="InterPro" id="IPR036873">
    <property type="entry name" value="Rhodanese-like_dom_sf"/>
</dbReference>
<dbReference type="InterPro" id="IPR036188">
    <property type="entry name" value="FAD/NAD-bd_sf"/>
</dbReference>
<keyword evidence="4" id="KW-0274">FAD</keyword>
<dbReference type="GO" id="GO:0016491">
    <property type="term" value="F:oxidoreductase activity"/>
    <property type="evidence" value="ECO:0007669"/>
    <property type="project" value="UniProtKB-KW"/>
</dbReference>
<comment type="caution">
    <text evidence="8">The sequence shown here is derived from an EMBL/GenBank/DDBJ whole genome shotgun (WGS) entry which is preliminary data.</text>
</comment>
<dbReference type="SUPFAM" id="SSF52821">
    <property type="entry name" value="Rhodanese/Cell cycle control phosphatase"/>
    <property type="match status" value="1"/>
</dbReference>
<dbReference type="SUPFAM" id="SSF55424">
    <property type="entry name" value="FAD/NAD-linked reductases, dimerisation (C-terminal) domain"/>
    <property type="match status" value="1"/>
</dbReference>
<proteinExistence type="inferred from homology"/>
<dbReference type="SUPFAM" id="SSF51905">
    <property type="entry name" value="FAD/NAD(P)-binding domain"/>
    <property type="match status" value="2"/>
</dbReference>
<keyword evidence="6" id="KW-0676">Redox-active center</keyword>